<feature type="domain" description="NAD-glutamate dehydrogenase ACT2" evidence="3">
    <location>
        <begin position="409"/>
        <end position="496"/>
    </location>
</feature>
<feature type="domain" description="NAD-glutamate dehydrogenase ACT3" evidence="4">
    <location>
        <begin position="553"/>
        <end position="631"/>
    </location>
</feature>
<dbReference type="InterPro" id="IPR028971">
    <property type="entry name" value="NAD-GDH_cat"/>
</dbReference>
<dbReference type="Pfam" id="PF21077">
    <property type="entry name" value="GDH_ACT3"/>
    <property type="match status" value="1"/>
</dbReference>
<evidence type="ECO:0000313" key="5">
    <source>
        <dbReference type="EMBL" id="RTR13057.1"/>
    </source>
</evidence>
<dbReference type="RefSeq" id="WP_148105303.1">
    <property type="nucleotide sequence ID" value="NZ_RXMA01000048.1"/>
</dbReference>
<dbReference type="AlphaFoldDB" id="A0A3S0HWW1"/>
<feature type="domain" description="NAD-glutamate dehydrogenase catalytic" evidence="1">
    <location>
        <begin position="730"/>
        <end position="762"/>
    </location>
</feature>
<feature type="non-terminal residue" evidence="5">
    <location>
        <position position="762"/>
    </location>
</feature>
<dbReference type="InterPro" id="IPR049056">
    <property type="entry name" value="NAD_Glu_DH_HM3"/>
</dbReference>
<dbReference type="Pfam" id="PF21076">
    <property type="entry name" value="GDH_ACT2"/>
    <property type="match status" value="1"/>
</dbReference>
<dbReference type="InterPro" id="IPR024727">
    <property type="entry name" value="NAD_Glu_DH_N_ACT1"/>
</dbReference>
<dbReference type="InterPro" id="IPR007780">
    <property type="entry name" value="NAD_Glu_DH_bac"/>
</dbReference>
<dbReference type="Pfam" id="PF05088">
    <property type="entry name" value="Bac_GDH_CD"/>
    <property type="match status" value="1"/>
</dbReference>
<keyword evidence="6" id="KW-1185">Reference proteome</keyword>
<dbReference type="Pfam" id="PF21079">
    <property type="entry name" value="GDH_HM2"/>
    <property type="match status" value="1"/>
</dbReference>
<feature type="domain" description="NAD-glutamate dehydrogenase N-terminal ACT1" evidence="2">
    <location>
        <begin position="32"/>
        <end position="175"/>
    </location>
</feature>
<evidence type="ECO:0000313" key="6">
    <source>
        <dbReference type="Proteomes" id="UP000277007"/>
    </source>
</evidence>
<dbReference type="Proteomes" id="UP000277007">
    <property type="component" value="Unassembled WGS sequence"/>
</dbReference>
<evidence type="ECO:0000259" key="4">
    <source>
        <dbReference type="Pfam" id="PF21077"/>
    </source>
</evidence>
<dbReference type="PANTHER" id="PTHR43403:SF1">
    <property type="entry name" value="NAD-SPECIFIC GLUTAMATE DEHYDROGENASE"/>
    <property type="match status" value="1"/>
</dbReference>
<dbReference type="InterPro" id="IPR049058">
    <property type="entry name" value="NAD_Glu_DH_HM2"/>
</dbReference>
<accession>A0A3S0HWW1</accession>
<dbReference type="PANTHER" id="PTHR43403">
    <property type="entry name" value="NAD-SPECIFIC GLUTAMATE DEHYDROGENASE"/>
    <property type="match status" value="1"/>
</dbReference>
<dbReference type="InterPro" id="IPR049062">
    <property type="entry name" value="NAD_Glu_DH_ACT2"/>
</dbReference>
<comment type="caution">
    <text evidence="5">The sequence shown here is derived from an EMBL/GenBank/DDBJ whole genome shotgun (WGS) entry which is preliminary data.</text>
</comment>
<protein>
    <submittedName>
        <fullName evidence="5">NAD-glutamate dehydrogenase</fullName>
    </submittedName>
</protein>
<dbReference type="InterPro" id="IPR049064">
    <property type="entry name" value="NAD_Glu_DH_ACT3"/>
</dbReference>
<dbReference type="Pfam" id="PF21073">
    <property type="entry name" value="GDH_HM1"/>
    <property type="match status" value="1"/>
</dbReference>
<sequence>MRTATKDLAGDLRKQLAELVRSRVPNARAEQFVQRFYANVPPDDLLRATPEQLYGAALAMWQWGQHRRPGSARVRVYSPRLDEHGWQSDRTVVEIVNDDMPFLVDSVTAELNRQGVTVHLVIHPVVRVRRDADGKLDSLLEPGVAQEGAHDESFMHCSIDPQSDPAVLARLREGLERVLSDVRAAVQDWGPMRVRVAGSQHDLSKAPDPAEAAEAADFMGWVDAGNVTLLGSRYYKVTQGHPAQPDDPWLELVEGSGLGVLRDPETTVFDEHGHAATLPAEIRAFLHQPRPLLVTKGTRLATVHRAVPLDALLVKRFDEEGRVFGVLLMVGLFTSVAYNRSPREIPFLRRKIADVMARAGFDPQGHDGKALLNILETYPRDELFQIQAAELYETAIGILYLQERQRLALFVRPDPFERFVSCLVYVPRDRYDTTLRRKFQAILEAGFKGVCTSYYTQLSESALARLHLIIRTEPGQTPAFDVAELETRLVQAARGWSDHLRDALIDAHGEEIGNARLRRYADAFPAGYREDFTAEAAVHDIERIEQATAQQRLGITLFHPLEAEEDELHVKLYHLGRPIPLSDVLPMLEHMDLKVITEQPYEVTAAGADAPVWIHDFAARSQTGAAVDTAQVKEIFQDAFAAVWSGRMEDDGFNRLILRAGLTARDVVVLRAYAKFLKQARFAYAQDTVEATLASHPEIARLIARLFAARFDPKLRQGTGADEAPILEAIDSALDAVTNLDDDRILRRFVTLVRATLRTNAY</sequence>
<dbReference type="GO" id="GO:0004069">
    <property type="term" value="F:L-aspartate:2-oxoglutarate aminotransferase activity"/>
    <property type="evidence" value="ECO:0007669"/>
    <property type="project" value="InterPro"/>
</dbReference>
<evidence type="ECO:0000259" key="2">
    <source>
        <dbReference type="Pfam" id="PF21075"/>
    </source>
</evidence>
<proteinExistence type="predicted"/>
<dbReference type="GO" id="GO:0004352">
    <property type="term" value="F:glutamate dehydrogenase (NAD+) activity"/>
    <property type="evidence" value="ECO:0007669"/>
    <property type="project" value="InterPro"/>
</dbReference>
<dbReference type="Pfam" id="PF21078">
    <property type="entry name" value="GDH_HM3"/>
    <property type="match status" value="1"/>
</dbReference>
<dbReference type="Pfam" id="PF21075">
    <property type="entry name" value="GDH_ACT1"/>
    <property type="match status" value="1"/>
</dbReference>
<organism evidence="5 6">
    <name type="scientific">Azospirillum griseum</name>
    <dbReference type="NCBI Taxonomy" id="2496639"/>
    <lineage>
        <taxon>Bacteria</taxon>
        <taxon>Pseudomonadati</taxon>
        <taxon>Pseudomonadota</taxon>
        <taxon>Alphaproteobacteria</taxon>
        <taxon>Rhodospirillales</taxon>
        <taxon>Azospirillaceae</taxon>
        <taxon>Azospirillum</taxon>
    </lineage>
</organism>
<dbReference type="GO" id="GO:0006538">
    <property type="term" value="P:L-glutamate catabolic process"/>
    <property type="evidence" value="ECO:0007669"/>
    <property type="project" value="InterPro"/>
</dbReference>
<evidence type="ECO:0000259" key="3">
    <source>
        <dbReference type="Pfam" id="PF21076"/>
    </source>
</evidence>
<name>A0A3S0HWW1_9PROT</name>
<dbReference type="InterPro" id="IPR049059">
    <property type="entry name" value="NAD_Glu_DH_HM1"/>
</dbReference>
<dbReference type="EMBL" id="RXMA01000048">
    <property type="protein sequence ID" value="RTR13057.1"/>
    <property type="molecule type" value="Genomic_DNA"/>
</dbReference>
<gene>
    <name evidence="5" type="ORF">EJ903_24925</name>
</gene>
<evidence type="ECO:0000259" key="1">
    <source>
        <dbReference type="Pfam" id="PF05088"/>
    </source>
</evidence>
<reference evidence="5 6" key="1">
    <citation type="submission" date="2018-12" db="EMBL/GenBank/DDBJ databases">
        <authorList>
            <person name="Yang Y."/>
        </authorList>
    </citation>
    <scope>NUCLEOTIDE SEQUENCE [LARGE SCALE GENOMIC DNA]</scope>
    <source>
        <strain evidence="5 6">L-25-5w-1</strain>
    </source>
</reference>